<evidence type="ECO:0000313" key="3">
    <source>
        <dbReference type="Proteomes" id="UP001055732"/>
    </source>
</evidence>
<sequence>MDQIPTIQRVNICLFGILLLIISMVIFLPNSPGYAYGPHHIANLFLPNFGLNFEYSTLPYYARSVLTQYALNKAILILVADGDPLILSRIVYLLSVLLRMLAYLILLTLLQFKDKRLDKSMVVGLSILFAITISWPGVPLMLISMILWSLIKTPSHLKTSILGVLSYSVLSLYWHSAGMIGFSLVVSYIIISLAFSSKRNMMRSWGIYTYVLITVISWIFIRGLTYGGAFRNFVILVKNLSIQYILIGLFSKGNFIPREYIFSSKFFVPGEVISLGLYSSYIILTLASLWILYQNIQKINKTSIDKSIVALLAIIFLGNILFMAAYFSATFIFPPVVFQTLLYPLIVVYLLVDSYSPKSITKLTSLFLVGMLVASFGAGTLQIMYTDTFEDTRGETSFYIYFPSIGWISHHTHNILIVSDGNTGGYLQIILSKYHLYEISEIRIFKWGITLGIYEKLVKGKYKNEKSLLVVNTLLFKKHLRLVSLQAWNRFKPLPLKVYIVRNNLSMIYNDNNIVVLY</sequence>
<feature type="transmembrane region" description="Helical" evidence="1">
    <location>
        <begin position="122"/>
        <end position="151"/>
    </location>
</feature>
<accession>A0A9E7MY52</accession>
<feature type="transmembrane region" description="Helical" evidence="1">
    <location>
        <begin position="90"/>
        <end position="110"/>
    </location>
</feature>
<feature type="transmembrane region" description="Helical" evidence="1">
    <location>
        <begin position="364"/>
        <end position="385"/>
    </location>
</feature>
<feature type="transmembrane region" description="Helical" evidence="1">
    <location>
        <begin position="275"/>
        <end position="296"/>
    </location>
</feature>
<evidence type="ECO:0000256" key="1">
    <source>
        <dbReference type="SAM" id="Phobius"/>
    </source>
</evidence>
<dbReference type="RefSeq" id="WP_253304994.1">
    <property type="nucleotide sequence ID" value="NZ_CP099582.1"/>
</dbReference>
<keyword evidence="1" id="KW-0812">Transmembrane</keyword>
<dbReference type="Proteomes" id="UP001055732">
    <property type="component" value="Chromosome"/>
</dbReference>
<feature type="transmembrane region" description="Helical" evidence="1">
    <location>
        <begin position="12"/>
        <end position="29"/>
    </location>
</feature>
<reference evidence="2" key="1">
    <citation type="journal article" date="1998" name="Int. J. Syst. Bacteriol. 48 Pt">
        <title>Thermococcus guaymasensis sp. nov. and Thermococcus aggregans sp. nov., two novel thermophilic archaea isolated from the Guaymas Basin hydrothermal vent site.</title>
        <authorList>
            <person name="Canganella F."/>
            <person name="Jones W.J."/>
            <person name="Gambacorta A."/>
            <person name="Antranikian G."/>
        </authorList>
    </citation>
    <scope>NUCLEOTIDE SEQUENCE</scope>
    <source>
        <strain evidence="2">TY</strain>
    </source>
</reference>
<feature type="transmembrane region" description="Helical" evidence="1">
    <location>
        <begin position="332"/>
        <end position="352"/>
    </location>
</feature>
<feature type="transmembrane region" description="Helical" evidence="1">
    <location>
        <begin position="308"/>
        <end position="326"/>
    </location>
</feature>
<name>A0A9E7MY52_THEAG</name>
<keyword evidence="1" id="KW-0472">Membrane</keyword>
<feature type="transmembrane region" description="Helical" evidence="1">
    <location>
        <begin position="207"/>
        <end position="229"/>
    </location>
</feature>
<keyword evidence="3" id="KW-1185">Reference proteome</keyword>
<reference evidence="2" key="2">
    <citation type="submission" date="2022-06" db="EMBL/GenBank/DDBJ databases">
        <authorList>
            <person name="Park Y.-J."/>
        </authorList>
    </citation>
    <scope>NUCLEOTIDE SEQUENCE</scope>
    <source>
        <strain evidence="2">TY</strain>
    </source>
</reference>
<gene>
    <name evidence="2" type="ORF">NF865_02220</name>
</gene>
<evidence type="ECO:0000313" key="2">
    <source>
        <dbReference type="EMBL" id="USS41053.1"/>
    </source>
</evidence>
<dbReference type="AlphaFoldDB" id="A0A9E7MY52"/>
<feature type="transmembrane region" description="Helical" evidence="1">
    <location>
        <begin position="171"/>
        <end position="195"/>
    </location>
</feature>
<protein>
    <submittedName>
        <fullName evidence="2">Uncharacterized protein</fullName>
    </submittedName>
</protein>
<organism evidence="2 3">
    <name type="scientific">Thermococcus aggregans</name>
    <dbReference type="NCBI Taxonomy" id="110163"/>
    <lineage>
        <taxon>Archaea</taxon>
        <taxon>Methanobacteriati</taxon>
        <taxon>Methanobacteriota</taxon>
        <taxon>Thermococci</taxon>
        <taxon>Thermococcales</taxon>
        <taxon>Thermococcaceae</taxon>
        <taxon>Thermococcus</taxon>
    </lineage>
</organism>
<dbReference type="EMBL" id="CP099582">
    <property type="protein sequence ID" value="USS41053.1"/>
    <property type="molecule type" value="Genomic_DNA"/>
</dbReference>
<dbReference type="KEGG" id="tagg:NF865_02220"/>
<proteinExistence type="predicted"/>
<keyword evidence="1" id="KW-1133">Transmembrane helix</keyword>